<dbReference type="Proteomes" id="UP000032142">
    <property type="component" value="Unassembled WGS sequence"/>
</dbReference>
<gene>
    <name evidence="2" type="ORF">F383_06390</name>
</gene>
<evidence type="ECO:0000313" key="2">
    <source>
        <dbReference type="EMBL" id="KHG24594.1"/>
    </source>
</evidence>
<accession>A0A0B0PJI2</accession>
<feature type="compositionally biased region" description="Polar residues" evidence="1">
    <location>
        <begin position="36"/>
        <end position="48"/>
    </location>
</feature>
<dbReference type="EMBL" id="KN429359">
    <property type="protein sequence ID" value="KHG24594.1"/>
    <property type="molecule type" value="Genomic_DNA"/>
</dbReference>
<dbReference type="AlphaFoldDB" id="A0A0B0PJI2"/>
<sequence>MEKIDPHGKTTRPRLPHTGVSHGRVPLASLNHGLKQPQTGVSLPSPSLVQFRKGQF</sequence>
<reference evidence="3" key="1">
    <citation type="submission" date="2014-09" db="EMBL/GenBank/DDBJ databases">
        <authorList>
            <person name="Mudge J."/>
            <person name="Ramaraj T."/>
            <person name="Lindquist I.E."/>
            <person name="Bharti A.K."/>
            <person name="Sundararajan A."/>
            <person name="Cameron C.T."/>
            <person name="Woodward J.E."/>
            <person name="May G.D."/>
            <person name="Brubaker C."/>
            <person name="Broadhvest J."/>
            <person name="Wilkins T.A."/>
        </authorList>
    </citation>
    <scope>NUCLEOTIDE SEQUENCE</scope>
    <source>
        <strain evidence="3">cv. AKA8401</strain>
    </source>
</reference>
<evidence type="ECO:0000256" key="1">
    <source>
        <dbReference type="SAM" id="MobiDB-lite"/>
    </source>
</evidence>
<name>A0A0B0PJI2_GOSAR</name>
<organism evidence="2 3">
    <name type="scientific">Gossypium arboreum</name>
    <name type="common">Tree cotton</name>
    <name type="synonym">Gossypium nanking</name>
    <dbReference type="NCBI Taxonomy" id="29729"/>
    <lineage>
        <taxon>Eukaryota</taxon>
        <taxon>Viridiplantae</taxon>
        <taxon>Streptophyta</taxon>
        <taxon>Embryophyta</taxon>
        <taxon>Tracheophyta</taxon>
        <taxon>Spermatophyta</taxon>
        <taxon>Magnoliopsida</taxon>
        <taxon>eudicotyledons</taxon>
        <taxon>Gunneridae</taxon>
        <taxon>Pentapetalae</taxon>
        <taxon>rosids</taxon>
        <taxon>malvids</taxon>
        <taxon>Malvales</taxon>
        <taxon>Malvaceae</taxon>
        <taxon>Malvoideae</taxon>
        <taxon>Gossypium</taxon>
    </lineage>
</organism>
<protein>
    <submittedName>
        <fullName evidence="2">Uncharacterized protein</fullName>
    </submittedName>
</protein>
<feature type="region of interest" description="Disordered" evidence="1">
    <location>
        <begin position="1"/>
        <end position="56"/>
    </location>
</feature>
<keyword evidence="3" id="KW-1185">Reference proteome</keyword>
<proteinExistence type="predicted"/>
<evidence type="ECO:0000313" key="3">
    <source>
        <dbReference type="Proteomes" id="UP000032142"/>
    </source>
</evidence>